<evidence type="ECO:0000256" key="3">
    <source>
        <dbReference type="ARBA" id="ARBA00022884"/>
    </source>
</evidence>
<keyword evidence="3 6" id="KW-0694">RNA-binding</keyword>
<sequence length="189" mass="21381">MLSRSRRVAREGALRALYEIEVGKSAVRDAIESTIYVQELSHDLADYMERLVLGVNEHRRQLDALIAKYLKDYDFSRLATVDRNLLRIATFEILHVPEMPPAVSINEAIEIAKRYSTFESGKFINGVLGRLLLDTPKANWDPTQAPAEQSEEIVRSPEPVEVEEIDVAPEDESFRAASRIGGWKLKADD</sequence>
<evidence type="ECO:0000256" key="1">
    <source>
        <dbReference type="ARBA" id="ARBA00005952"/>
    </source>
</evidence>
<dbReference type="InterPro" id="IPR011605">
    <property type="entry name" value="NusB_fam"/>
</dbReference>
<evidence type="ECO:0000259" key="7">
    <source>
        <dbReference type="Pfam" id="PF01029"/>
    </source>
</evidence>
<dbReference type="HOGENOM" id="CLU_087843_2_1_0"/>
<dbReference type="NCBIfam" id="TIGR01951">
    <property type="entry name" value="nusB"/>
    <property type="match status" value="1"/>
</dbReference>
<dbReference type="PANTHER" id="PTHR11078">
    <property type="entry name" value="N UTILIZATION SUBSTANCE PROTEIN B-RELATED"/>
    <property type="match status" value="1"/>
</dbReference>
<evidence type="ECO:0000313" key="9">
    <source>
        <dbReference type="Proteomes" id="UP000027982"/>
    </source>
</evidence>
<dbReference type="HAMAP" id="MF_00073">
    <property type="entry name" value="NusB"/>
    <property type="match status" value="1"/>
</dbReference>
<dbReference type="InterPro" id="IPR035926">
    <property type="entry name" value="NusB-like_sf"/>
</dbReference>
<keyword evidence="5 6" id="KW-0804">Transcription</keyword>
<reference evidence="8 9" key="1">
    <citation type="journal article" date="2014" name="PLoS ONE">
        <title>The first complete genome sequence of the class fimbriimonadia in the phylum armatimonadetes.</title>
        <authorList>
            <person name="Hu Z.Y."/>
            <person name="Wang Y.Z."/>
            <person name="Im W.T."/>
            <person name="Wang S.Y."/>
            <person name="Zhao G.P."/>
            <person name="Zheng H.J."/>
            <person name="Quan Z.X."/>
        </authorList>
    </citation>
    <scope>NUCLEOTIDE SEQUENCE [LARGE SCALE GENOMIC DNA]</scope>
    <source>
        <strain evidence="8">Gsoil 348</strain>
    </source>
</reference>
<dbReference type="EMBL" id="CP007139">
    <property type="protein sequence ID" value="AIE86823.1"/>
    <property type="molecule type" value="Genomic_DNA"/>
</dbReference>
<evidence type="ECO:0000256" key="6">
    <source>
        <dbReference type="HAMAP-Rule" id="MF_00073"/>
    </source>
</evidence>
<dbReference type="eggNOG" id="COG0781">
    <property type="taxonomic scope" value="Bacteria"/>
</dbReference>
<evidence type="ECO:0000256" key="5">
    <source>
        <dbReference type="ARBA" id="ARBA00023163"/>
    </source>
</evidence>
<proteinExistence type="inferred from homology"/>
<keyword evidence="4 6" id="KW-0805">Transcription regulation</keyword>
<keyword evidence="9" id="KW-1185">Reference proteome</keyword>
<dbReference type="GO" id="GO:0003723">
    <property type="term" value="F:RNA binding"/>
    <property type="evidence" value="ECO:0007669"/>
    <property type="project" value="UniProtKB-UniRule"/>
</dbReference>
<evidence type="ECO:0000256" key="4">
    <source>
        <dbReference type="ARBA" id="ARBA00023015"/>
    </source>
</evidence>
<dbReference type="GO" id="GO:0005829">
    <property type="term" value="C:cytosol"/>
    <property type="evidence" value="ECO:0007669"/>
    <property type="project" value="TreeGrafter"/>
</dbReference>
<dbReference type="KEGG" id="fgi:OP10G_3455"/>
<evidence type="ECO:0000256" key="2">
    <source>
        <dbReference type="ARBA" id="ARBA00022814"/>
    </source>
</evidence>
<protein>
    <recommendedName>
        <fullName evidence="6">Transcription antitermination protein NusB</fullName>
    </recommendedName>
    <alternativeName>
        <fullName evidence="6">Antitermination factor NusB</fullName>
    </alternativeName>
</protein>
<dbReference type="RefSeq" id="WP_025229242.1">
    <property type="nucleotide sequence ID" value="NZ_CP007139.1"/>
</dbReference>
<dbReference type="STRING" id="661478.OP10G_3455"/>
<dbReference type="Pfam" id="PF01029">
    <property type="entry name" value="NusB"/>
    <property type="match status" value="1"/>
</dbReference>
<name>A0A068NTE4_FIMGI</name>
<dbReference type="PANTHER" id="PTHR11078:SF3">
    <property type="entry name" value="ANTITERMINATION NUSB DOMAIN-CONTAINING PROTEIN"/>
    <property type="match status" value="1"/>
</dbReference>
<dbReference type="CDD" id="cd00619">
    <property type="entry name" value="Terminator_NusB"/>
    <property type="match status" value="1"/>
</dbReference>
<gene>
    <name evidence="6" type="primary">nusB</name>
    <name evidence="8" type="ORF">OP10G_3455</name>
</gene>
<dbReference type="GO" id="GO:0031564">
    <property type="term" value="P:transcription antitermination"/>
    <property type="evidence" value="ECO:0007669"/>
    <property type="project" value="UniProtKB-KW"/>
</dbReference>
<dbReference type="OrthoDB" id="9811381at2"/>
<accession>A0A068NTE4</accession>
<dbReference type="GO" id="GO:0006353">
    <property type="term" value="P:DNA-templated transcription termination"/>
    <property type="evidence" value="ECO:0007669"/>
    <property type="project" value="UniProtKB-UniRule"/>
</dbReference>
<evidence type="ECO:0000313" key="8">
    <source>
        <dbReference type="EMBL" id="AIE86823.1"/>
    </source>
</evidence>
<comment type="function">
    <text evidence="6">Involved in transcription antitermination. Required for transcription of ribosomal RNA (rRNA) genes. Binds specifically to the boxA antiterminator sequence of the ribosomal RNA (rrn) operons.</text>
</comment>
<comment type="similarity">
    <text evidence="1 6">Belongs to the NusB family.</text>
</comment>
<dbReference type="SUPFAM" id="SSF48013">
    <property type="entry name" value="NusB-like"/>
    <property type="match status" value="1"/>
</dbReference>
<dbReference type="AlphaFoldDB" id="A0A068NTE4"/>
<organism evidence="8 9">
    <name type="scientific">Fimbriimonas ginsengisoli Gsoil 348</name>
    <dbReference type="NCBI Taxonomy" id="661478"/>
    <lineage>
        <taxon>Bacteria</taxon>
        <taxon>Bacillati</taxon>
        <taxon>Armatimonadota</taxon>
        <taxon>Fimbriimonadia</taxon>
        <taxon>Fimbriimonadales</taxon>
        <taxon>Fimbriimonadaceae</taxon>
        <taxon>Fimbriimonas</taxon>
    </lineage>
</organism>
<keyword evidence="2 6" id="KW-0889">Transcription antitermination</keyword>
<dbReference type="Proteomes" id="UP000027982">
    <property type="component" value="Chromosome"/>
</dbReference>
<feature type="domain" description="NusB/RsmB/TIM44" evidence="7">
    <location>
        <begin position="8"/>
        <end position="131"/>
    </location>
</feature>
<dbReference type="InterPro" id="IPR006027">
    <property type="entry name" value="NusB_RsmB_TIM44"/>
</dbReference>
<dbReference type="Gene3D" id="1.10.940.10">
    <property type="entry name" value="NusB-like"/>
    <property type="match status" value="1"/>
</dbReference>